<feature type="compositionally biased region" description="Low complexity" evidence="1">
    <location>
        <begin position="255"/>
        <end position="267"/>
    </location>
</feature>
<dbReference type="EMBL" id="KN834836">
    <property type="protein sequence ID" value="KIK52892.1"/>
    <property type="molecule type" value="Genomic_DNA"/>
</dbReference>
<feature type="region of interest" description="Disordered" evidence="1">
    <location>
        <begin position="239"/>
        <end position="267"/>
    </location>
</feature>
<accession>A0A0D0C4Z5</accession>
<dbReference type="Proteomes" id="UP000053593">
    <property type="component" value="Unassembled WGS sequence"/>
</dbReference>
<feature type="compositionally biased region" description="Polar residues" evidence="1">
    <location>
        <begin position="512"/>
        <end position="523"/>
    </location>
</feature>
<dbReference type="HOGENOM" id="CLU_490056_0_0_1"/>
<keyword evidence="3" id="KW-1185">Reference proteome</keyword>
<gene>
    <name evidence="2" type="ORF">GYMLUDRAFT_250872</name>
</gene>
<protein>
    <submittedName>
        <fullName evidence="2">Uncharacterized protein</fullName>
    </submittedName>
</protein>
<evidence type="ECO:0000313" key="3">
    <source>
        <dbReference type="Proteomes" id="UP000053593"/>
    </source>
</evidence>
<reference evidence="2 3" key="1">
    <citation type="submission" date="2014-04" db="EMBL/GenBank/DDBJ databases">
        <title>Evolutionary Origins and Diversification of the Mycorrhizal Mutualists.</title>
        <authorList>
            <consortium name="DOE Joint Genome Institute"/>
            <consortium name="Mycorrhizal Genomics Consortium"/>
            <person name="Kohler A."/>
            <person name="Kuo A."/>
            <person name="Nagy L.G."/>
            <person name="Floudas D."/>
            <person name="Copeland A."/>
            <person name="Barry K.W."/>
            <person name="Cichocki N."/>
            <person name="Veneault-Fourrey C."/>
            <person name="LaButti K."/>
            <person name="Lindquist E.A."/>
            <person name="Lipzen A."/>
            <person name="Lundell T."/>
            <person name="Morin E."/>
            <person name="Murat C."/>
            <person name="Riley R."/>
            <person name="Ohm R."/>
            <person name="Sun H."/>
            <person name="Tunlid A."/>
            <person name="Henrissat B."/>
            <person name="Grigoriev I.V."/>
            <person name="Hibbett D.S."/>
            <person name="Martin F."/>
        </authorList>
    </citation>
    <scope>NUCLEOTIDE SEQUENCE [LARGE SCALE GENOMIC DNA]</scope>
    <source>
        <strain evidence="2 3">FD-317 M1</strain>
    </source>
</reference>
<feature type="compositionally biased region" description="Basic residues" evidence="1">
    <location>
        <begin position="479"/>
        <end position="494"/>
    </location>
</feature>
<dbReference type="AlphaFoldDB" id="A0A0D0C4Z5"/>
<evidence type="ECO:0000313" key="2">
    <source>
        <dbReference type="EMBL" id="KIK52892.1"/>
    </source>
</evidence>
<proteinExistence type="predicted"/>
<name>A0A0D0C4Z5_9AGAR</name>
<sequence>MPLKHSQTETEGLSKEMMCKQDQIWNWYNNAKGKKKATVNIIINLADGSSAVVMSTGPAPKAKPVHTCTLTEGQVFQMLFYEELVKPLVDSEKAILHQATSVKANRQDSLSISQKHTKAVWKAASAEVQEAVKVRMVELKLEKEAVKVKAEAENKTAKREGEDVGIEDDSDVGKQVVLSAQYLQGDTKLEIHLRTDLNGHHFNKAYLLFNETMVGPFLEFSKDCIGTGLPTVQVLDSSISGTGRESESSTQVLVSGTSSTSREASKSSEATLTPLAVLSALSPSITTSAVVTASLNVANDAISPSCILAALSLSNVPTLNSSSQMSMWSLAPLFSLDSGWELLDFPSMLSMPTSTPSDPFDLSLGSGLPLDLQGLSPSLDTSLAFEQETPLPGLTNMRLPLSSLDVPLFHFQSDIATGNDLGQSKLGGSMSGQNWVHLGAVDMSHPEIDILELFRKDPDSGNSVPPFSNLENSPTHYIHKQHGNKCKSSSHIKKSAPNAAPSQVKWHKKQTTDSTPVDTDSGCSHCQNSGNHYRALINAQGASSLGATGKGMAKCK</sequence>
<feature type="compositionally biased region" description="Polar residues" evidence="1">
    <location>
        <begin position="239"/>
        <end position="254"/>
    </location>
</feature>
<evidence type="ECO:0000256" key="1">
    <source>
        <dbReference type="SAM" id="MobiDB-lite"/>
    </source>
</evidence>
<feature type="region of interest" description="Disordered" evidence="1">
    <location>
        <begin position="479"/>
        <end position="523"/>
    </location>
</feature>
<organism evidence="2 3">
    <name type="scientific">Collybiopsis luxurians FD-317 M1</name>
    <dbReference type="NCBI Taxonomy" id="944289"/>
    <lineage>
        <taxon>Eukaryota</taxon>
        <taxon>Fungi</taxon>
        <taxon>Dikarya</taxon>
        <taxon>Basidiomycota</taxon>
        <taxon>Agaricomycotina</taxon>
        <taxon>Agaricomycetes</taxon>
        <taxon>Agaricomycetidae</taxon>
        <taxon>Agaricales</taxon>
        <taxon>Marasmiineae</taxon>
        <taxon>Omphalotaceae</taxon>
        <taxon>Collybiopsis</taxon>
        <taxon>Collybiopsis luxurians</taxon>
    </lineage>
</organism>